<proteinExistence type="predicted"/>
<sequence>MFAARRATLPCFSHQKAPPRRRSSLFQRSVHAHYENHQAPSIFGCWPFDSIIQSVYWTLRSIQFWLCYQIEELEYDYLDTSIPVISTKPPPLNELAHRTKMDKTWLKYMYAKFKEECPNGLMGLPEFKNVFGRYLSQRVGDAYLERMFFAFAKNGCHDSGENITFEDFVETLAAINEKTAESNAEWVWK</sequence>
<dbReference type="WBParaSite" id="PSAMB.scaffold9717size4701.g32730.t1">
    <property type="protein sequence ID" value="PSAMB.scaffold9717size4701.g32730.t1"/>
    <property type="gene ID" value="PSAMB.scaffold9717size4701.g32730"/>
</dbReference>
<reference evidence="2" key="1">
    <citation type="submission" date="2022-11" db="UniProtKB">
        <authorList>
            <consortium name="WormBaseParasite"/>
        </authorList>
    </citation>
    <scope>IDENTIFICATION</scope>
</reference>
<dbReference type="Proteomes" id="UP000887566">
    <property type="component" value="Unplaced"/>
</dbReference>
<accession>A0A914XNB3</accession>
<protein>
    <submittedName>
        <fullName evidence="2">EF-hand domain-containing protein</fullName>
    </submittedName>
</protein>
<dbReference type="SUPFAM" id="SSF47473">
    <property type="entry name" value="EF-hand"/>
    <property type="match status" value="1"/>
</dbReference>
<evidence type="ECO:0000313" key="2">
    <source>
        <dbReference type="WBParaSite" id="PSAMB.scaffold9717size4701.g32730.t1"/>
    </source>
</evidence>
<organism evidence="1 2">
    <name type="scientific">Plectus sambesii</name>
    <dbReference type="NCBI Taxonomy" id="2011161"/>
    <lineage>
        <taxon>Eukaryota</taxon>
        <taxon>Metazoa</taxon>
        <taxon>Ecdysozoa</taxon>
        <taxon>Nematoda</taxon>
        <taxon>Chromadorea</taxon>
        <taxon>Plectida</taxon>
        <taxon>Plectina</taxon>
        <taxon>Plectoidea</taxon>
        <taxon>Plectidae</taxon>
        <taxon>Plectus</taxon>
    </lineage>
</organism>
<name>A0A914XNB3_9BILA</name>
<dbReference type="InterPro" id="IPR011992">
    <property type="entry name" value="EF-hand-dom_pair"/>
</dbReference>
<evidence type="ECO:0000313" key="1">
    <source>
        <dbReference type="Proteomes" id="UP000887566"/>
    </source>
</evidence>
<dbReference type="AlphaFoldDB" id="A0A914XNB3"/>
<keyword evidence="1" id="KW-1185">Reference proteome</keyword>
<dbReference type="Gene3D" id="1.10.238.10">
    <property type="entry name" value="EF-hand"/>
    <property type="match status" value="1"/>
</dbReference>